<feature type="compositionally biased region" description="Low complexity" evidence="1">
    <location>
        <begin position="422"/>
        <end position="439"/>
    </location>
</feature>
<dbReference type="Proteomes" id="UP000193411">
    <property type="component" value="Unassembled WGS sequence"/>
</dbReference>
<gene>
    <name evidence="2" type="ORF">BCR44DRAFT_224738</name>
</gene>
<feature type="region of interest" description="Disordered" evidence="1">
    <location>
        <begin position="300"/>
        <end position="323"/>
    </location>
</feature>
<feature type="compositionally biased region" description="Low complexity" evidence="1">
    <location>
        <begin position="310"/>
        <end position="321"/>
    </location>
</feature>
<comment type="caution">
    <text evidence="2">The sequence shown here is derived from an EMBL/GenBank/DDBJ whole genome shotgun (WGS) entry which is preliminary data.</text>
</comment>
<dbReference type="OrthoDB" id="5595349at2759"/>
<dbReference type="EMBL" id="MCFL01000038">
    <property type="protein sequence ID" value="ORZ33115.1"/>
    <property type="molecule type" value="Genomic_DNA"/>
</dbReference>
<feature type="region of interest" description="Disordered" evidence="1">
    <location>
        <begin position="200"/>
        <end position="220"/>
    </location>
</feature>
<proteinExistence type="predicted"/>
<feature type="compositionally biased region" description="Low complexity" evidence="1">
    <location>
        <begin position="340"/>
        <end position="351"/>
    </location>
</feature>
<evidence type="ECO:0000313" key="2">
    <source>
        <dbReference type="EMBL" id="ORZ33115.1"/>
    </source>
</evidence>
<organism evidence="2 3">
    <name type="scientific">Catenaria anguillulae PL171</name>
    <dbReference type="NCBI Taxonomy" id="765915"/>
    <lineage>
        <taxon>Eukaryota</taxon>
        <taxon>Fungi</taxon>
        <taxon>Fungi incertae sedis</taxon>
        <taxon>Blastocladiomycota</taxon>
        <taxon>Blastocladiomycetes</taxon>
        <taxon>Blastocladiales</taxon>
        <taxon>Catenariaceae</taxon>
        <taxon>Catenaria</taxon>
    </lineage>
</organism>
<feature type="region of interest" description="Disordered" evidence="1">
    <location>
        <begin position="21"/>
        <end position="45"/>
    </location>
</feature>
<evidence type="ECO:0000313" key="3">
    <source>
        <dbReference type="Proteomes" id="UP000193411"/>
    </source>
</evidence>
<protein>
    <submittedName>
        <fullName evidence="2">Uncharacterized protein</fullName>
    </submittedName>
</protein>
<dbReference type="AlphaFoldDB" id="A0A1Y2HEZ3"/>
<feature type="region of interest" description="Disordered" evidence="1">
    <location>
        <begin position="340"/>
        <end position="439"/>
    </location>
</feature>
<feature type="compositionally biased region" description="Polar residues" evidence="1">
    <location>
        <begin position="210"/>
        <end position="220"/>
    </location>
</feature>
<feature type="compositionally biased region" description="Low complexity" evidence="1">
    <location>
        <begin position="402"/>
        <end position="414"/>
    </location>
</feature>
<keyword evidence="3" id="KW-1185">Reference proteome</keyword>
<sequence length="572" mass="59997">MVAAGALPKIGSNLFASGRSETVRELDSVGNGGRGRTTSRAVSRADGLDAVTEDWDVTESGGGFGRGMGSKVMDGDESFAKKYKDMVKPKELVSEEASALESVEKSKMFVHSVAEDFDTYLNTIPSVDPMLEVDERLRKMSMEPSPQQPQQAQVNLDASQQLTPREATPLQLIITDGATGLGASSQALATFATNDLLSSDSVADKPGSPPSGTGAATTGESPFVQTVMTQMYPTLSKQTSFLTSLVLQVQPELHAPAELLHYIEHDLGFPLDLYCPASWPNMFTLPSHMVAATVGIPKHNAPNGSLNPQSKSSSSSTTKVVKQLRRPSFIYRRSISIAPSSSTSASLATRRGSQRAGSVAVGNRSRKASRANSILMRSRRGTATSPTSHSQDKNHSNPPSQPGSQPGSQQSSRPGSGGGSGSQAASRHSQSQSRASSSRVVSATSSAILAKLAAASAEANGHGAPLVPTVAVAADGGSEHDAKDAPARHGLLRSSATTVVSILSPDSISTSAATTATAGRRDGAGRMHAAARRNFPIIHYPPIRVKVQKRKARRVDDLCMTLVLDCSVLSIC</sequence>
<accession>A0A1Y2HEZ3</accession>
<evidence type="ECO:0000256" key="1">
    <source>
        <dbReference type="SAM" id="MobiDB-lite"/>
    </source>
</evidence>
<reference evidence="2 3" key="1">
    <citation type="submission" date="2016-07" db="EMBL/GenBank/DDBJ databases">
        <title>Pervasive Adenine N6-methylation of Active Genes in Fungi.</title>
        <authorList>
            <consortium name="DOE Joint Genome Institute"/>
            <person name="Mondo S.J."/>
            <person name="Dannebaum R.O."/>
            <person name="Kuo R.C."/>
            <person name="Labutti K."/>
            <person name="Haridas S."/>
            <person name="Kuo A."/>
            <person name="Salamov A."/>
            <person name="Ahrendt S.R."/>
            <person name="Lipzen A."/>
            <person name="Sullivan W."/>
            <person name="Andreopoulos W.B."/>
            <person name="Clum A."/>
            <person name="Lindquist E."/>
            <person name="Daum C."/>
            <person name="Ramamoorthy G.K."/>
            <person name="Gryganskyi A."/>
            <person name="Culley D."/>
            <person name="Magnuson J.K."/>
            <person name="James T.Y."/>
            <person name="O'Malley M.A."/>
            <person name="Stajich J.E."/>
            <person name="Spatafora J.W."/>
            <person name="Visel A."/>
            <person name="Grigoriev I.V."/>
        </authorList>
    </citation>
    <scope>NUCLEOTIDE SEQUENCE [LARGE SCALE GENOMIC DNA]</scope>
    <source>
        <strain evidence="2 3">PL171</strain>
    </source>
</reference>
<name>A0A1Y2HEZ3_9FUNG</name>